<dbReference type="Gene3D" id="1.10.8.640">
    <property type="entry name" value="Cytochrome C biogenesis protein"/>
    <property type="match status" value="1"/>
</dbReference>
<sequence>MRRIALVFFMLPLLAHAWTDQDENRWRALNDELRCLVCQNQSIAESAAPLAEDLRAQTRQMIEAGKSDKDIRQYMTARYGDFVLYRPPFKPTTWLLWLGPLLMLLVGAAMVLRMRRTAALMQSAAEGEREQTHADVERLLKDIDQ</sequence>
<feature type="signal peptide" evidence="7">
    <location>
        <begin position="1"/>
        <end position="17"/>
    </location>
</feature>
<evidence type="ECO:0000256" key="6">
    <source>
        <dbReference type="ARBA" id="ARBA00023004"/>
    </source>
</evidence>
<dbReference type="InterPro" id="IPR005616">
    <property type="entry name" value="CcmH/CycL/Ccl2/NrfF_N"/>
</dbReference>
<keyword evidence="6 7" id="KW-0408">Iron</keyword>
<name>A0A1Y1SCC0_9GAMM</name>
<comment type="caution">
    <text evidence="9">The sequence shown here is derived from an EMBL/GenBank/DDBJ whole genome shotgun (WGS) entry which is preliminary data.</text>
</comment>
<dbReference type="EMBL" id="AQQV01000003">
    <property type="protein sequence ID" value="ORE86289.1"/>
    <property type="molecule type" value="Genomic_DNA"/>
</dbReference>
<proteinExistence type="inferred from homology"/>
<evidence type="ECO:0000256" key="2">
    <source>
        <dbReference type="ARBA" id="ARBA00022617"/>
    </source>
</evidence>
<feature type="domain" description="CcmH/CycL/Ccl2/NrfF N-terminal" evidence="8">
    <location>
        <begin position="19"/>
        <end position="139"/>
    </location>
</feature>
<comment type="function">
    <text evidence="7">Possible subunit of a heme lyase.</text>
</comment>
<evidence type="ECO:0000256" key="3">
    <source>
        <dbReference type="ARBA" id="ARBA00022723"/>
    </source>
</evidence>
<keyword evidence="7" id="KW-0472">Membrane</keyword>
<reference evidence="9 10" key="1">
    <citation type="submission" date="2013-04" db="EMBL/GenBank/DDBJ databases">
        <title>Oceanococcus atlanticus 22II-S10r2 Genome Sequencing.</title>
        <authorList>
            <person name="Lai Q."/>
            <person name="Li G."/>
            <person name="Shao Z."/>
        </authorList>
    </citation>
    <scope>NUCLEOTIDE SEQUENCE [LARGE SCALE GENOMIC DNA]</scope>
    <source>
        <strain evidence="9 10">22II-S10r2</strain>
    </source>
</reference>
<dbReference type="InterPro" id="IPR051263">
    <property type="entry name" value="C-type_cytochrome_biogenesis"/>
</dbReference>
<keyword evidence="5" id="KW-0201">Cytochrome c-type biogenesis</keyword>
<evidence type="ECO:0000256" key="5">
    <source>
        <dbReference type="ARBA" id="ARBA00022748"/>
    </source>
</evidence>
<dbReference type="GO" id="GO:0017004">
    <property type="term" value="P:cytochrome complex assembly"/>
    <property type="evidence" value="ECO:0007669"/>
    <property type="project" value="UniProtKB-KW"/>
</dbReference>
<keyword evidence="2 7" id="KW-0349">Heme</keyword>
<evidence type="ECO:0000256" key="1">
    <source>
        <dbReference type="ARBA" id="ARBA00010342"/>
    </source>
</evidence>
<accession>A0A1Y1SCC0</accession>
<dbReference type="InterPro" id="IPR038297">
    <property type="entry name" value="CcmH/CycL/NrfF/Ccl2_sf"/>
</dbReference>
<feature type="transmembrane region" description="Helical" evidence="7">
    <location>
        <begin position="94"/>
        <end position="112"/>
    </location>
</feature>
<evidence type="ECO:0000259" key="8">
    <source>
        <dbReference type="Pfam" id="PF03918"/>
    </source>
</evidence>
<feature type="chain" id="PRO_5011814335" description="Cytochrome c-type biogenesis protein" evidence="7">
    <location>
        <begin position="18"/>
        <end position="145"/>
    </location>
</feature>
<keyword evidence="10" id="KW-1185">Reference proteome</keyword>
<dbReference type="PANTHER" id="PTHR47870:SF1">
    <property type="entry name" value="CYTOCHROME C-TYPE BIOGENESIS PROTEIN CCMH"/>
    <property type="match status" value="1"/>
</dbReference>
<organism evidence="9 10">
    <name type="scientific">Oceanococcus atlanticus</name>
    <dbReference type="NCBI Taxonomy" id="1317117"/>
    <lineage>
        <taxon>Bacteria</taxon>
        <taxon>Pseudomonadati</taxon>
        <taxon>Pseudomonadota</taxon>
        <taxon>Gammaproteobacteria</taxon>
        <taxon>Chromatiales</taxon>
        <taxon>Oceanococcaceae</taxon>
        <taxon>Oceanococcus</taxon>
    </lineage>
</organism>
<keyword evidence="7" id="KW-1133">Transmembrane helix</keyword>
<dbReference type="AlphaFoldDB" id="A0A1Y1SCC0"/>
<gene>
    <name evidence="9" type="ORF">ATO7_13368</name>
</gene>
<dbReference type="RefSeq" id="WP_083562524.1">
    <property type="nucleotide sequence ID" value="NZ_AQQV01000003.1"/>
</dbReference>
<evidence type="ECO:0000313" key="9">
    <source>
        <dbReference type="EMBL" id="ORE86289.1"/>
    </source>
</evidence>
<keyword evidence="3 7" id="KW-0479">Metal-binding</keyword>
<dbReference type="STRING" id="1317117.ATO7_13368"/>
<dbReference type="GO" id="GO:0005886">
    <property type="term" value="C:plasma membrane"/>
    <property type="evidence" value="ECO:0007669"/>
    <property type="project" value="TreeGrafter"/>
</dbReference>
<dbReference type="Pfam" id="PF03918">
    <property type="entry name" value="CcmH"/>
    <property type="match status" value="1"/>
</dbReference>
<dbReference type="PANTHER" id="PTHR47870">
    <property type="entry name" value="CYTOCHROME C-TYPE BIOGENESIS PROTEIN CCMH"/>
    <property type="match status" value="1"/>
</dbReference>
<dbReference type="CDD" id="cd16378">
    <property type="entry name" value="CcmH_N"/>
    <property type="match status" value="1"/>
</dbReference>
<dbReference type="GO" id="GO:0046872">
    <property type="term" value="F:metal ion binding"/>
    <property type="evidence" value="ECO:0007669"/>
    <property type="project" value="UniProtKB-KW"/>
</dbReference>
<evidence type="ECO:0000256" key="7">
    <source>
        <dbReference type="RuleBase" id="RU364112"/>
    </source>
</evidence>
<dbReference type="OrthoDB" id="9804975at2"/>
<comment type="similarity">
    <text evidence="1 7">Belongs to the CcmH/CycL/Ccl2/NrfF family.</text>
</comment>
<evidence type="ECO:0000256" key="4">
    <source>
        <dbReference type="ARBA" id="ARBA00022729"/>
    </source>
</evidence>
<dbReference type="Proteomes" id="UP000192342">
    <property type="component" value="Unassembled WGS sequence"/>
</dbReference>
<evidence type="ECO:0000313" key="10">
    <source>
        <dbReference type="Proteomes" id="UP000192342"/>
    </source>
</evidence>
<dbReference type="FunFam" id="1.10.8.640:FF:000001">
    <property type="entry name" value="Cytochrome c-type biogenesis protein"/>
    <property type="match status" value="1"/>
</dbReference>
<keyword evidence="7" id="KW-0812">Transmembrane</keyword>
<keyword evidence="4 7" id="KW-0732">Signal</keyword>
<protein>
    <recommendedName>
        <fullName evidence="7">Cytochrome c-type biogenesis protein</fullName>
    </recommendedName>
</protein>